<evidence type="ECO:0000313" key="3">
    <source>
        <dbReference type="RefSeq" id="XP_032814793.1"/>
    </source>
</evidence>
<name>A0AAJ7TBL2_PETMA</name>
<protein>
    <submittedName>
        <fullName evidence="3 4">NMDA receptor synaptonuclear signaling and neuronal migration factor isoform X1</fullName>
    </submittedName>
</protein>
<feature type="compositionally biased region" description="Low complexity" evidence="1">
    <location>
        <begin position="206"/>
        <end position="223"/>
    </location>
</feature>
<keyword evidence="2" id="KW-1185">Reference proteome</keyword>
<keyword evidence="3 4" id="KW-0675">Receptor</keyword>
<dbReference type="CTD" id="26012"/>
<dbReference type="InterPro" id="IPR033374">
    <property type="entry name" value="NSMF"/>
</dbReference>
<evidence type="ECO:0000313" key="2">
    <source>
        <dbReference type="Proteomes" id="UP001318040"/>
    </source>
</evidence>
<dbReference type="AlphaFoldDB" id="A0AAJ7TBL2"/>
<dbReference type="RefSeq" id="XP_032814793.1">
    <property type="nucleotide sequence ID" value="XM_032958902.1"/>
</dbReference>
<evidence type="ECO:0000256" key="1">
    <source>
        <dbReference type="SAM" id="MobiDB-lite"/>
    </source>
</evidence>
<feature type="compositionally biased region" description="Low complexity" evidence="1">
    <location>
        <begin position="169"/>
        <end position="181"/>
    </location>
</feature>
<dbReference type="RefSeq" id="XP_032814794.1">
    <property type="nucleotide sequence ID" value="XM_032958903.1"/>
</dbReference>
<accession>A0AAJ7TBL2</accession>
<feature type="compositionally biased region" description="Pro residues" evidence="1">
    <location>
        <begin position="126"/>
        <end position="140"/>
    </location>
</feature>
<dbReference type="KEGG" id="pmrn:116944939"/>
<dbReference type="PANTHER" id="PTHR32061">
    <property type="entry name" value="NMDA RECEPTOR SYNAPTONUCLEAR SIGNALING AND NEURONAL MIGRATION FACTOR"/>
    <property type="match status" value="1"/>
</dbReference>
<dbReference type="GO" id="GO:0048168">
    <property type="term" value="P:regulation of neuronal synaptic plasticity"/>
    <property type="evidence" value="ECO:0007669"/>
    <property type="project" value="InterPro"/>
</dbReference>
<dbReference type="Proteomes" id="UP001318040">
    <property type="component" value="Chromosome 22"/>
</dbReference>
<sequence length="607" mass="67262">MGTSVSKRRQMRAEAISSAAIKFRAVKSFGDYVQLGHMQGHERGGTERCLSEPGVEASAAAAVVVVVSASAATTPSPCLQPPSLLQQKRRLSLSRSFSDEAAERTPATPAPSPSVPSIPSSSPSAVPAPPPPPPPPPPDPGLLQPPKVYTILGDERDYGPPSPPPPPSRSASARTSPAAGCSHGGGGHSKENKGRRHLRWLHAISRGSHFSGSGGSSSSAGSSRDGGGGGSSVRERDSLECPACESLGVFKHSFDLEQEKAEQEALNSKKKLERMYSMDRISDDIECRSWFPSESMHMLHSTASTLQAIAAFRGYAERKRRKRELDPSAMVQRNFHKHLRMVGRHRGRAAVSLDRQESRECGRALPLSDVSQSKSDPVLDARFSHDMQSTYERLHREPNSARWEEEREIELESCSRTDFIPPKVMLISSKVPKAEYIPNIIRKDDPSIIAILYDHEHATFSDILDEIEKKLNEYRRGCKIWKLLIYCQGGPGYLYLLKNKVATFAKLEKEDDLIMFWKCLGSLMSKINTELNVVHIMGCYVLGNHNGEKLLDSLKSIMGPYRVSFESPLELSAQGKKMIETYFSFRLYKLWKARQHSKLVDDFDEIL</sequence>
<gene>
    <name evidence="3 4" type="primary">NSMF</name>
</gene>
<proteinExistence type="predicted"/>
<reference evidence="3 4" key="1">
    <citation type="submission" date="2025-04" db="UniProtKB">
        <authorList>
            <consortium name="RefSeq"/>
        </authorList>
    </citation>
    <scope>IDENTIFICATION</scope>
    <source>
        <tissue evidence="3 4">Sperm</tissue>
    </source>
</reference>
<feature type="region of interest" description="Disordered" evidence="1">
    <location>
        <begin position="206"/>
        <end position="236"/>
    </location>
</feature>
<dbReference type="GO" id="GO:2001222">
    <property type="term" value="P:regulation of neuron migration"/>
    <property type="evidence" value="ECO:0007669"/>
    <property type="project" value="InterPro"/>
</dbReference>
<organism evidence="2 4">
    <name type="scientific">Petromyzon marinus</name>
    <name type="common">Sea lamprey</name>
    <dbReference type="NCBI Taxonomy" id="7757"/>
    <lineage>
        <taxon>Eukaryota</taxon>
        <taxon>Metazoa</taxon>
        <taxon>Chordata</taxon>
        <taxon>Craniata</taxon>
        <taxon>Vertebrata</taxon>
        <taxon>Cyclostomata</taxon>
        <taxon>Hyperoartia</taxon>
        <taxon>Petromyzontiformes</taxon>
        <taxon>Petromyzontidae</taxon>
        <taxon>Petromyzon</taxon>
    </lineage>
</organism>
<evidence type="ECO:0000313" key="4">
    <source>
        <dbReference type="RefSeq" id="XP_032814794.1"/>
    </source>
</evidence>
<feature type="compositionally biased region" description="Low complexity" evidence="1">
    <location>
        <begin position="72"/>
        <end position="86"/>
    </location>
</feature>
<feature type="region of interest" description="Disordered" evidence="1">
    <location>
        <begin position="72"/>
        <end position="193"/>
    </location>
</feature>